<organism evidence="1 2">
    <name type="scientific">Desulfovibrio desulfuricans</name>
    <dbReference type="NCBI Taxonomy" id="876"/>
    <lineage>
        <taxon>Bacteria</taxon>
        <taxon>Pseudomonadati</taxon>
        <taxon>Thermodesulfobacteriota</taxon>
        <taxon>Desulfovibrionia</taxon>
        <taxon>Desulfovibrionales</taxon>
        <taxon>Desulfovibrionaceae</taxon>
        <taxon>Desulfovibrio</taxon>
    </lineage>
</organism>
<evidence type="ECO:0000313" key="2">
    <source>
        <dbReference type="Proteomes" id="UP000182680"/>
    </source>
</evidence>
<gene>
    <name evidence="1" type="ORF">SAMN02910291_01149</name>
</gene>
<sequence length="141" mass="15682">MSMGTQERIVDLVHRCYWERNANCAYTTLYCLEHLTGQPVHPQLYQAVRGCHGAGGMGGQCGLVEGALLFLGLYGEVLGKNDEEVVALCARYAAVFTRQFGSLDCRDLRPGGFRPDDPPHMCERFTVRAVTCIHDFVITLK</sequence>
<dbReference type="Pfam" id="PF09719">
    <property type="entry name" value="C_GCAxxG_C_C"/>
    <property type="match status" value="1"/>
</dbReference>
<reference evidence="2" key="1">
    <citation type="submission" date="2016-11" db="EMBL/GenBank/DDBJ databases">
        <authorList>
            <person name="Jaros S."/>
            <person name="Januszkiewicz K."/>
            <person name="Wedrychowicz H."/>
        </authorList>
    </citation>
    <scope>NUCLEOTIDE SEQUENCE [LARGE SCALE GENOMIC DNA]</scope>
    <source>
        <strain evidence="2">DSM 7057</strain>
    </source>
</reference>
<proteinExistence type="predicted"/>
<dbReference type="InterPro" id="IPR010181">
    <property type="entry name" value="CGCAxxGCC_motif"/>
</dbReference>
<comment type="caution">
    <text evidence="1">The sequence shown here is derived from an EMBL/GenBank/DDBJ whole genome shotgun (WGS) entry which is preliminary data.</text>
</comment>
<dbReference type="RefSeq" id="WP_015939310.1">
    <property type="nucleotide sequence ID" value="NZ_FPIW01000015.1"/>
</dbReference>
<dbReference type="AlphaFoldDB" id="A0AA94HSA5"/>
<evidence type="ECO:0000313" key="1">
    <source>
        <dbReference type="EMBL" id="SFW40093.1"/>
    </source>
</evidence>
<name>A0AA94HSA5_DESDE</name>
<dbReference type="EMBL" id="FPIW01000015">
    <property type="protein sequence ID" value="SFW40093.1"/>
    <property type="molecule type" value="Genomic_DNA"/>
</dbReference>
<accession>A0AA94HSA5</accession>
<dbReference type="Proteomes" id="UP000182680">
    <property type="component" value="Unassembled WGS sequence"/>
</dbReference>
<protein>
    <submittedName>
        <fullName evidence="1">Redox-active protein (C_GCAxxG_C_C)</fullName>
    </submittedName>
</protein>
<dbReference type="OMA" id="DPPHACE"/>